<dbReference type="PANTHER" id="PTHR45833">
    <property type="entry name" value="METHIONINE SYNTHASE"/>
    <property type="match status" value="1"/>
</dbReference>
<evidence type="ECO:0000256" key="25">
    <source>
        <dbReference type="SAM" id="MobiDB-lite"/>
    </source>
</evidence>
<dbReference type="FunFam" id="3.20.20.330:FF:000001">
    <property type="entry name" value="Methionine synthase"/>
    <property type="match status" value="1"/>
</dbReference>
<dbReference type="PROSITE" id="PS51337">
    <property type="entry name" value="B12_BINDING_NTER"/>
    <property type="match status" value="1"/>
</dbReference>
<feature type="domain" description="B12-binding N-terminal" evidence="30">
    <location>
        <begin position="622"/>
        <end position="716"/>
    </location>
</feature>
<dbReference type="InterPro" id="IPR011822">
    <property type="entry name" value="MetH"/>
</dbReference>
<comment type="similarity">
    <text evidence="5">Belongs to the vitamin-B12 dependent methionine synthase family.</text>
</comment>
<dbReference type="GeneID" id="93425827"/>
<evidence type="ECO:0000256" key="14">
    <source>
        <dbReference type="ARBA" id="ARBA00022737"/>
    </source>
</evidence>
<evidence type="ECO:0000313" key="32">
    <source>
        <dbReference type="Proteomes" id="UP000244925"/>
    </source>
</evidence>
<dbReference type="Gene3D" id="1.10.288.10">
    <property type="entry name" value="Cobalamin-dependent Methionine Synthase, domain 2"/>
    <property type="match status" value="1"/>
</dbReference>
<keyword evidence="8 21" id="KW-0489">Methyltransferase</keyword>
<evidence type="ECO:0000256" key="3">
    <source>
        <dbReference type="ARBA" id="ARBA00001956"/>
    </source>
</evidence>
<evidence type="ECO:0000256" key="12">
    <source>
        <dbReference type="ARBA" id="ARBA00022691"/>
    </source>
</evidence>
<feature type="binding site" evidence="22 24">
    <location>
        <position position="218"/>
    </location>
    <ligand>
        <name>Zn(2+)</name>
        <dbReference type="ChEBI" id="CHEBI:29105"/>
    </ligand>
</feature>
<comment type="cofactor">
    <cofactor evidence="2 21 24">
        <name>Zn(2+)</name>
        <dbReference type="ChEBI" id="CHEBI:29105"/>
    </cofactor>
</comment>
<comment type="catalytic activity">
    <reaction evidence="1 21">
        <text>(6S)-5-methyl-5,6,7,8-tetrahydrofolate + L-homocysteine = (6S)-5,6,7,8-tetrahydrofolate + L-methionine</text>
        <dbReference type="Rhea" id="RHEA:11172"/>
        <dbReference type="ChEBI" id="CHEBI:18608"/>
        <dbReference type="ChEBI" id="CHEBI:57453"/>
        <dbReference type="ChEBI" id="CHEBI:57844"/>
        <dbReference type="ChEBI" id="CHEBI:58199"/>
        <dbReference type="EC" id="2.1.1.13"/>
    </reaction>
</comment>
<dbReference type="InterPro" id="IPR036594">
    <property type="entry name" value="Meth_synthase_dom"/>
</dbReference>
<feature type="domain" description="AdoMet activation" evidence="28">
    <location>
        <begin position="867"/>
        <end position="1161"/>
    </location>
</feature>
<feature type="binding site" evidence="23">
    <location>
        <position position="781"/>
    </location>
    <ligand>
        <name>methylcob(III)alamin</name>
        <dbReference type="ChEBI" id="CHEBI:28115"/>
    </ligand>
</feature>
<keyword evidence="32" id="KW-1185">Reference proteome</keyword>
<dbReference type="Pfam" id="PF02607">
    <property type="entry name" value="B12-binding_2"/>
    <property type="match status" value="1"/>
</dbReference>
<evidence type="ECO:0000256" key="6">
    <source>
        <dbReference type="ARBA" id="ARBA00012032"/>
    </source>
</evidence>
<evidence type="ECO:0000256" key="8">
    <source>
        <dbReference type="ARBA" id="ARBA00022603"/>
    </source>
</evidence>
<keyword evidence="9 21" id="KW-0028">Amino-acid biosynthesis</keyword>
<evidence type="ECO:0000256" key="22">
    <source>
        <dbReference type="PIRSR" id="PIRSR000381-1"/>
    </source>
</evidence>
<dbReference type="Gene3D" id="3.20.20.20">
    <property type="entry name" value="Dihydropteroate synthase-like"/>
    <property type="match status" value="1"/>
</dbReference>
<organism evidence="31 32">
    <name type="scientific">Paramuribaculum intestinale</name>
    <dbReference type="NCBI Taxonomy" id="2094151"/>
    <lineage>
        <taxon>Bacteria</taxon>
        <taxon>Pseudomonadati</taxon>
        <taxon>Bacteroidota</taxon>
        <taxon>Bacteroidia</taxon>
        <taxon>Bacteroidales</taxon>
        <taxon>Muribaculaceae</taxon>
        <taxon>Paramuribaculum</taxon>
    </lineage>
</organism>
<dbReference type="PROSITE" id="PS51332">
    <property type="entry name" value="B12_BINDING"/>
    <property type="match status" value="1"/>
</dbReference>
<dbReference type="GO" id="GO:0032259">
    <property type="term" value="P:methylation"/>
    <property type="evidence" value="ECO:0007669"/>
    <property type="project" value="UniProtKB-KW"/>
</dbReference>
<dbReference type="PIRSF" id="PIRSF000381">
    <property type="entry name" value="MetH"/>
    <property type="match status" value="1"/>
</dbReference>
<dbReference type="InterPro" id="IPR004223">
    <property type="entry name" value="VitB12-dep_Met_synth_activ_dom"/>
</dbReference>
<keyword evidence="14" id="KW-0677">Repeat</keyword>
<dbReference type="InterPro" id="IPR006158">
    <property type="entry name" value="Cobalamin-bd"/>
</dbReference>
<dbReference type="Gene3D" id="3.20.20.330">
    <property type="entry name" value="Homocysteine-binding-like domain"/>
    <property type="match status" value="1"/>
</dbReference>
<evidence type="ECO:0000256" key="7">
    <source>
        <dbReference type="ARBA" id="ARBA00013998"/>
    </source>
</evidence>
<dbReference type="Pfam" id="PF02310">
    <property type="entry name" value="B12-binding"/>
    <property type="match status" value="1"/>
</dbReference>
<dbReference type="RefSeq" id="WP_107036136.1">
    <property type="nucleotide sequence ID" value="NZ_CAPBBI010000017.1"/>
</dbReference>
<feature type="domain" description="Hcy-binding" evidence="26">
    <location>
        <begin position="3"/>
        <end position="295"/>
    </location>
</feature>
<reference evidence="32" key="1">
    <citation type="submission" date="2018-02" db="EMBL/GenBank/DDBJ databases">
        <authorList>
            <person name="Clavel T."/>
            <person name="Strowig T."/>
        </authorList>
    </citation>
    <scope>NUCLEOTIDE SEQUENCE [LARGE SCALE GENOMIC DNA]</scope>
    <source>
        <strain evidence="32">DSM 100764</strain>
    </source>
</reference>
<dbReference type="Gene3D" id="1.10.1240.10">
    <property type="entry name" value="Methionine synthase domain"/>
    <property type="match status" value="1"/>
</dbReference>
<sequence>MIHNDIHQALRERVLTLDGAMGTMLQKARAEAGCIDLLCLSSPDTIEDIHLQYLQAGADIITTDTFNANALSLSRYGASHLVKDICREAVAAARRAIRRIGRQAWIAGDVGPTGKSLSMTSDDTDVDFDTLRAAYLEQIDAIARAGADLILLETIFDTLNAKAAISALLEVRESTGLELPLMVSATLTESGRLLSGQTLEAFIVSISHARPLSVGLNCGFGAEQAIEFLPQLQHATCAVSLHPNAGLPDAMGCYTSTPSDMTAALRRPLADGMLNIVGGCCGTTPAHIRAIAAEAAAARPRNIPDCDPAAPLQLAGLEALTVAPDRLTPVGERCNVAGSRKFLRLIKEGNLNEAIAIAAAQTDAGARIIDINMDDALLDAAREMQRFVRLASAEPDVARVPFMIDSSQWEVVESTLKLVQGKPVVNSISLKEGEEEMIRRARHISSMGAAMVVMAFDERGQADTFERKTEVCARAYRLLTDAGIAPSDIIFDPNILAVATGIEHHARYGLDFIRAARWIRQNLPGAGVSGGLSNLSFSFRGNNFVREAIHAIFLANAAGSSGMNMAIVNPSTLIDTATIPEPLAEAITDTLLCRRADADERLIAVAAFTDAPGRKASPATQPEAPDTVSTPCSRLADAVVKGRADALPTLLQEAQAEAGSAFALVEGPLMQGMDRVGHLFGEGRMFLPQVVKSARLMQQAVELLTPAIEAEKAAAPGNAGRRNPRMVIATVRGDVHDIGKNIVAVVMRCNGFDITDLGVMVEGERIVSEAQRLEADLVGLSGLITPSLAEMAEVARLMQQAGMSTPLLVGGAAASVLHTALRIAPCYSGPTFYTHDAASLPTLAAKLIDPRHADETISRNAADQARRREEYTAPQHPATETVPDAPAAPATPAPTPAREGLHTLHPSVEELRPLINWRAFLAAWRTSACTDEARDVTDDANRVIDLLQQREATLTARILLCHARSQGLDINVTSADGSITIPTLRKAEPSEIDGLRPAIADFIAPEGDWIGLFAVTTAGDIAAYTDEMRLQGDPYAAITAQLVADRLAEAAAEWLHRLTATEIWGFSTDTSAIGIRPAVGYPSLPDQSIIHLLDRLIHYDEIGVTVTENGAMSPSATVSGLIIAAPGARYFTIGHLTDEARADYARRRGLTPHALARFLPR</sequence>
<dbReference type="InterPro" id="IPR037010">
    <property type="entry name" value="VitB12-dep_Met_synth_activ_sf"/>
</dbReference>
<comment type="function">
    <text evidence="18 21">Catalyzes the transfer of a methyl group from methyl-cobalamin to homocysteine, yielding enzyme-bound cob(I)alamin and methionine. Subsequently, remethylates the cofactor using methyltetrahydrofolate.</text>
</comment>
<comment type="domain">
    <text evidence="21">Modular enzyme with four functionally distinct domains. The isolated Hcy-binding domain catalyzes methyl transfer from free methylcobalamin to homocysteine. The Hcy-binding domain in association with the pterin-binding domain catalyzes the methylation of cob(I)alamin by methyltetrahydrofolate and the methylation of homocysteine. The B12-binding domain binds the cofactor. The AdoMet activation domain binds S-adenosyl-L-methionine. Under aerobic conditions cob(I)alamin can be converted to inactive cob(II)alamin. Reductive methylation by S-adenosyl-L-methionine and flavodoxin regenerates methylcobalamin.</text>
</comment>
<evidence type="ECO:0000256" key="18">
    <source>
        <dbReference type="ARBA" id="ARBA00025552"/>
    </source>
</evidence>
<dbReference type="PROSITE" id="PS50972">
    <property type="entry name" value="PTERIN_BINDING"/>
    <property type="match status" value="1"/>
</dbReference>
<feature type="domain" description="B12-binding" evidence="29">
    <location>
        <begin position="723"/>
        <end position="858"/>
    </location>
</feature>
<evidence type="ECO:0000256" key="4">
    <source>
        <dbReference type="ARBA" id="ARBA00005178"/>
    </source>
</evidence>
<dbReference type="GO" id="GO:0005829">
    <property type="term" value="C:cytosol"/>
    <property type="evidence" value="ECO:0007669"/>
    <property type="project" value="TreeGrafter"/>
</dbReference>
<dbReference type="PROSITE" id="PS50974">
    <property type="entry name" value="ADOMET_ACTIVATION"/>
    <property type="match status" value="1"/>
</dbReference>
<dbReference type="InterPro" id="IPR011005">
    <property type="entry name" value="Dihydropteroate_synth-like_sf"/>
</dbReference>
<dbReference type="GO" id="GO:0008705">
    <property type="term" value="F:methionine synthase activity"/>
    <property type="evidence" value="ECO:0007669"/>
    <property type="project" value="UniProtKB-UniRule"/>
</dbReference>
<feature type="binding site" evidence="23">
    <location>
        <position position="666"/>
    </location>
    <ligand>
        <name>methylcob(III)alamin</name>
        <dbReference type="ChEBI" id="CHEBI:28115"/>
    </ligand>
</feature>
<dbReference type="InterPro" id="IPR036589">
    <property type="entry name" value="HCY_dom_sf"/>
</dbReference>
<feature type="binding site" evidence="23">
    <location>
        <position position="1076"/>
    </location>
    <ligand>
        <name>S-adenosyl-L-methionine</name>
        <dbReference type="ChEBI" id="CHEBI:59789"/>
    </ligand>
</feature>
<feature type="binding site" evidence="22 24">
    <location>
        <position position="280"/>
    </location>
    <ligand>
        <name>Zn(2+)</name>
        <dbReference type="ChEBI" id="CHEBI:29105"/>
    </ligand>
</feature>
<name>A0A2V1IWP2_9BACT</name>
<gene>
    <name evidence="31" type="primary">metH</name>
    <name evidence="31" type="ORF">C5O25_07565</name>
</gene>
<feature type="binding site" evidence="23">
    <location>
        <begin position="733"/>
        <end position="737"/>
    </location>
    <ligand>
        <name>methylcob(III)alamin</name>
        <dbReference type="ChEBI" id="CHEBI:28115"/>
    </ligand>
</feature>
<dbReference type="PROSITE" id="PS50970">
    <property type="entry name" value="HCY"/>
    <property type="match status" value="1"/>
</dbReference>
<feature type="compositionally biased region" description="Low complexity" evidence="25">
    <location>
        <begin position="877"/>
        <end position="888"/>
    </location>
</feature>
<dbReference type="FunFam" id="3.20.20.20:FF:000002">
    <property type="entry name" value="Methionine synthase"/>
    <property type="match status" value="1"/>
</dbReference>
<feature type="binding site" evidence="23">
    <location>
        <begin position="1130"/>
        <end position="1131"/>
    </location>
    <ligand>
        <name>S-adenosyl-L-methionine</name>
        <dbReference type="ChEBI" id="CHEBI:59789"/>
    </ligand>
</feature>
<dbReference type="Gene3D" id="3.40.50.280">
    <property type="entry name" value="Cobalamin-binding domain"/>
    <property type="match status" value="1"/>
</dbReference>
<dbReference type="GO" id="GO:0046653">
    <property type="term" value="P:tetrahydrofolate metabolic process"/>
    <property type="evidence" value="ECO:0007669"/>
    <property type="project" value="TreeGrafter"/>
</dbReference>
<evidence type="ECO:0000256" key="5">
    <source>
        <dbReference type="ARBA" id="ARBA00010398"/>
    </source>
</evidence>
<dbReference type="EMBL" id="PUBV01000013">
    <property type="protein sequence ID" value="PWB07403.1"/>
    <property type="molecule type" value="Genomic_DNA"/>
</dbReference>
<comment type="cofactor">
    <cofactor evidence="3 21 22">
        <name>methylcob(III)alamin</name>
        <dbReference type="ChEBI" id="CHEBI:28115"/>
    </cofactor>
</comment>
<evidence type="ECO:0000256" key="13">
    <source>
        <dbReference type="ARBA" id="ARBA00022723"/>
    </source>
</evidence>
<evidence type="ECO:0000256" key="20">
    <source>
        <dbReference type="NCBIfam" id="TIGR02082"/>
    </source>
</evidence>
<evidence type="ECO:0000256" key="10">
    <source>
        <dbReference type="ARBA" id="ARBA00022628"/>
    </source>
</evidence>
<evidence type="ECO:0000256" key="15">
    <source>
        <dbReference type="ARBA" id="ARBA00022833"/>
    </source>
</evidence>
<evidence type="ECO:0000313" key="31">
    <source>
        <dbReference type="EMBL" id="PWB07403.1"/>
    </source>
</evidence>
<dbReference type="SUPFAM" id="SSF47644">
    <property type="entry name" value="Methionine synthase domain"/>
    <property type="match status" value="1"/>
</dbReference>
<dbReference type="GO" id="GO:0031419">
    <property type="term" value="F:cobalamin binding"/>
    <property type="evidence" value="ECO:0007669"/>
    <property type="project" value="UniProtKB-UniRule"/>
</dbReference>
<evidence type="ECO:0000256" key="2">
    <source>
        <dbReference type="ARBA" id="ARBA00001947"/>
    </source>
</evidence>
<keyword evidence="10 21" id="KW-0846">Cobalamin</keyword>
<evidence type="ECO:0000259" key="28">
    <source>
        <dbReference type="PROSITE" id="PS50974"/>
    </source>
</evidence>
<dbReference type="Pfam" id="PF00809">
    <property type="entry name" value="Pterin_bind"/>
    <property type="match status" value="1"/>
</dbReference>
<dbReference type="Proteomes" id="UP000244925">
    <property type="component" value="Unassembled WGS sequence"/>
</dbReference>
<feature type="domain" description="Pterin-binding" evidence="27">
    <location>
        <begin position="327"/>
        <end position="588"/>
    </location>
</feature>
<keyword evidence="11 21" id="KW-0808">Transferase</keyword>
<comment type="caution">
    <text evidence="31">The sequence shown here is derived from an EMBL/GenBank/DDBJ whole genome shotgun (WGS) entry which is preliminary data.</text>
</comment>
<dbReference type="InterPro" id="IPR000489">
    <property type="entry name" value="Pterin-binding_dom"/>
</dbReference>
<proteinExistence type="inferred from homology"/>
<evidence type="ECO:0000256" key="17">
    <source>
        <dbReference type="ARBA" id="ARBA00023285"/>
    </source>
</evidence>
<dbReference type="SUPFAM" id="SSF52242">
    <property type="entry name" value="Cobalamin (vitamin B12)-binding domain"/>
    <property type="match status" value="1"/>
</dbReference>
<evidence type="ECO:0000259" key="27">
    <source>
        <dbReference type="PROSITE" id="PS50972"/>
    </source>
</evidence>
<dbReference type="Pfam" id="PF02965">
    <property type="entry name" value="Met_synt_B12"/>
    <property type="match status" value="1"/>
</dbReference>
<evidence type="ECO:0000259" key="26">
    <source>
        <dbReference type="PROSITE" id="PS50970"/>
    </source>
</evidence>
<feature type="region of interest" description="Disordered" evidence="25">
    <location>
        <begin position="860"/>
        <end position="900"/>
    </location>
</feature>
<dbReference type="UniPathway" id="UPA00051">
    <property type="reaction ID" value="UER00081"/>
</dbReference>
<feature type="binding site" evidence="23">
    <location>
        <position position="837"/>
    </location>
    <ligand>
        <name>methylcob(III)alamin</name>
        <dbReference type="ChEBI" id="CHEBI:28115"/>
    </ligand>
</feature>
<feature type="binding site" description="axial binding residue" evidence="22">
    <location>
        <position position="736"/>
    </location>
    <ligand>
        <name>methylcob(III)alamin</name>
        <dbReference type="ChEBI" id="CHEBI:28115"/>
    </ligand>
    <ligandPart>
        <name>Co</name>
        <dbReference type="ChEBI" id="CHEBI:27638"/>
    </ligandPart>
</feature>
<keyword evidence="16 21" id="KW-0486">Methionine biosynthesis</keyword>
<keyword evidence="12 21" id="KW-0949">S-adenosyl-L-methionine</keyword>
<evidence type="ECO:0000256" key="24">
    <source>
        <dbReference type="PROSITE-ProRule" id="PRU00333"/>
    </source>
</evidence>
<accession>A0A2V1IWP2</accession>
<dbReference type="InterPro" id="IPR003759">
    <property type="entry name" value="Cbl-bd_cap"/>
</dbReference>
<keyword evidence="15 21" id="KW-0862">Zinc</keyword>
<evidence type="ECO:0000256" key="1">
    <source>
        <dbReference type="ARBA" id="ARBA00001700"/>
    </source>
</evidence>
<dbReference type="Gene3D" id="3.10.196.10">
    <property type="entry name" value="Vitamin B12-dependent methionine synthase, activation domain"/>
    <property type="match status" value="1"/>
</dbReference>
<dbReference type="EC" id="2.1.1.13" evidence="6 20"/>
<dbReference type="SUPFAM" id="SSF82282">
    <property type="entry name" value="Homocysteine S-methyltransferase"/>
    <property type="match status" value="1"/>
</dbReference>
<dbReference type="SUPFAM" id="SSF56507">
    <property type="entry name" value="Methionine synthase activation domain-like"/>
    <property type="match status" value="1"/>
</dbReference>
<evidence type="ECO:0000256" key="11">
    <source>
        <dbReference type="ARBA" id="ARBA00022679"/>
    </source>
</evidence>
<evidence type="ECO:0000256" key="9">
    <source>
        <dbReference type="ARBA" id="ARBA00022605"/>
    </source>
</evidence>
<comment type="pathway">
    <text evidence="4 21">Amino-acid biosynthesis; L-methionine biosynthesis via de novo pathway; L-methionine from L-homocysteine (MetH route): step 1/1.</text>
</comment>
<dbReference type="InterPro" id="IPR050554">
    <property type="entry name" value="Met_Synthase/Corrinoid"/>
</dbReference>
<evidence type="ECO:0000256" key="16">
    <source>
        <dbReference type="ARBA" id="ARBA00023167"/>
    </source>
</evidence>
<dbReference type="GO" id="GO:0008270">
    <property type="term" value="F:zinc ion binding"/>
    <property type="evidence" value="ECO:0007669"/>
    <property type="project" value="UniProtKB-UniRule"/>
</dbReference>
<dbReference type="NCBIfam" id="TIGR02082">
    <property type="entry name" value="metH"/>
    <property type="match status" value="1"/>
</dbReference>
<feature type="binding site" evidence="22 24">
    <location>
        <position position="281"/>
    </location>
    <ligand>
        <name>Zn(2+)</name>
        <dbReference type="ChEBI" id="CHEBI:29105"/>
    </ligand>
</feature>
<evidence type="ECO:0000256" key="23">
    <source>
        <dbReference type="PIRSR" id="PIRSR000381-2"/>
    </source>
</evidence>
<dbReference type="InterPro" id="IPR003726">
    <property type="entry name" value="HCY_dom"/>
</dbReference>
<dbReference type="AlphaFoldDB" id="A0A2V1IWP2"/>
<dbReference type="GO" id="GO:0050667">
    <property type="term" value="P:homocysteine metabolic process"/>
    <property type="evidence" value="ECO:0007669"/>
    <property type="project" value="TreeGrafter"/>
</dbReference>
<protein>
    <recommendedName>
        <fullName evidence="7 20">Methionine synthase</fullName>
        <ecNumber evidence="6 20">2.1.1.13</ecNumber>
    </recommendedName>
    <alternativeName>
        <fullName evidence="19 21">5-methyltetrahydrofolate--homocysteine methyltransferase</fullName>
    </alternativeName>
</protein>
<evidence type="ECO:0000259" key="30">
    <source>
        <dbReference type="PROSITE" id="PS51337"/>
    </source>
</evidence>
<dbReference type="InterPro" id="IPR036724">
    <property type="entry name" value="Cobalamin-bd_sf"/>
</dbReference>
<feature type="binding site" evidence="23">
    <location>
        <position position="785"/>
    </location>
    <ligand>
        <name>methylcob(III)alamin</name>
        <dbReference type="ChEBI" id="CHEBI:28115"/>
    </ligand>
</feature>
<evidence type="ECO:0000256" key="19">
    <source>
        <dbReference type="ARBA" id="ARBA00031040"/>
    </source>
</evidence>
<evidence type="ECO:0000256" key="21">
    <source>
        <dbReference type="PIRNR" id="PIRNR000381"/>
    </source>
</evidence>
<dbReference type="SUPFAM" id="SSF51717">
    <property type="entry name" value="Dihydropteroate synthetase-like"/>
    <property type="match status" value="1"/>
</dbReference>
<keyword evidence="13 21" id="KW-0479">Metal-binding</keyword>
<dbReference type="Pfam" id="PF02574">
    <property type="entry name" value="S-methyl_trans"/>
    <property type="match status" value="1"/>
</dbReference>
<evidence type="ECO:0000259" key="29">
    <source>
        <dbReference type="PROSITE" id="PS51332"/>
    </source>
</evidence>
<dbReference type="SMART" id="SM01018">
    <property type="entry name" value="B12-binding_2"/>
    <property type="match status" value="1"/>
</dbReference>
<keyword evidence="17 21" id="KW-0170">Cobalt</keyword>
<dbReference type="PANTHER" id="PTHR45833:SF1">
    <property type="entry name" value="METHIONINE SYNTHASE"/>
    <property type="match status" value="1"/>
</dbReference>